<gene>
    <name evidence="1" type="ORF">METZ01_LOCUS208272</name>
</gene>
<proteinExistence type="predicted"/>
<feature type="non-terminal residue" evidence="1">
    <location>
        <position position="246"/>
    </location>
</feature>
<dbReference type="EMBL" id="UINC01046868">
    <property type="protein sequence ID" value="SVB55418.1"/>
    <property type="molecule type" value="Genomic_DNA"/>
</dbReference>
<sequence>MKLFLIAFYKGLLLLLLSSCLSASSNAEFIQDILPPSFEKPFAISFSHGEFDESLDVLNYADKLTGSKPKTAETSSLFLSYKFNNNLKLTSQVTESSAQVERQTLPKSLSTDTDSSYFSLSYQFFSNSRNIYEMELYVEEEDQDPLTIDCYEFGSLIVGGSCSEARISFLDANIYKTTGELVYLPVLIFEGDTKTYGLTFRIKGLSSNNFNINHSISYKRAEITSKYTSAILNTTDPTLRGVKIGG</sequence>
<organism evidence="1">
    <name type="scientific">marine metagenome</name>
    <dbReference type="NCBI Taxonomy" id="408172"/>
    <lineage>
        <taxon>unclassified sequences</taxon>
        <taxon>metagenomes</taxon>
        <taxon>ecological metagenomes</taxon>
    </lineage>
</organism>
<reference evidence="1" key="1">
    <citation type="submission" date="2018-05" db="EMBL/GenBank/DDBJ databases">
        <authorList>
            <person name="Lanie J.A."/>
            <person name="Ng W.-L."/>
            <person name="Kazmierczak K.M."/>
            <person name="Andrzejewski T.M."/>
            <person name="Davidsen T.M."/>
            <person name="Wayne K.J."/>
            <person name="Tettelin H."/>
            <person name="Glass J.I."/>
            <person name="Rusch D."/>
            <person name="Podicherti R."/>
            <person name="Tsui H.-C.T."/>
            <person name="Winkler M.E."/>
        </authorList>
    </citation>
    <scope>NUCLEOTIDE SEQUENCE</scope>
</reference>
<name>A0A382EXK7_9ZZZZ</name>
<protein>
    <submittedName>
        <fullName evidence="1">Uncharacterized protein</fullName>
    </submittedName>
</protein>
<evidence type="ECO:0000313" key="1">
    <source>
        <dbReference type="EMBL" id="SVB55418.1"/>
    </source>
</evidence>
<accession>A0A382EXK7</accession>
<dbReference type="AlphaFoldDB" id="A0A382EXK7"/>